<dbReference type="PANTHER" id="PTHR30618">
    <property type="entry name" value="NCS1 FAMILY PURINE/PYRIMIDINE TRANSPORTER"/>
    <property type="match status" value="1"/>
</dbReference>
<feature type="transmembrane region" description="Helical" evidence="6">
    <location>
        <begin position="180"/>
        <end position="198"/>
    </location>
</feature>
<evidence type="ECO:0000256" key="6">
    <source>
        <dbReference type="SAM" id="Phobius"/>
    </source>
</evidence>
<dbReference type="EMBL" id="JAQOWY010000243">
    <property type="protein sequence ID" value="KAK1846241.1"/>
    <property type="molecule type" value="Genomic_DNA"/>
</dbReference>
<dbReference type="Proteomes" id="UP001243330">
    <property type="component" value="Unassembled WGS sequence"/>
</dbReference>
<dbReference type="Pfam" id="PF02133">
    <property type="entry name" value="Transp_cyt_pur"/>
    <property type="match status" value="1"/>
</dbReference>
<comment type="subcellular location">
    <subcellularLocation>
        <location evidence="1">Membrane</location>
        <topology evidence="1">Multi-pass membrane protein</topology>
    </subcellularLocation>
</comment>
<evidence type="ECO:0000313" key="8">
    <source>
        <dbReference type="Proteomes" id="UP001243330"/>
    </source>
</evidence>
<dbReference type="PANTHER" id="PTHR30618:SF0">
    <property type="entry name" value="PURINE-URACIL PERMEASE NCS1"/>
    <property type="match status" value="1"/>
</dbReference>
<feature type="transmembrane region" description="Helical" evidence="6">
    <location>
        <begin position="80"/>
        <end position="100"/>
    </location>
</feature>
<evidence type="ECO:0000256" key="1">
    <source>
        <dbReference type="ARBA" id="ARBA00004141"/>
    </source>
</evidence>
<feature type="transmembrane region" description="Helical" evidence="6">
    <location>
        <begin position="334"/>
        <end position="353"/>
    </location>
</feature>
<dbReference type="Gene3D" id="1.10.4160.10">
    <property type="entry name" value="Hydantoin permease"/>
    <property type="match status" value="1"/>
</dbReference>
<proteinExistence type="inferred from homology"/>
<keyword evidence="5 6" id="KW-0472">Membrane</keyword>
<feature type="transmembrane region" description="Helical" evidence="6">
    <location>
        <begin position="287"/>
        <end position="313"/>
    </location>
</feature>
<dbReference type="InterPro" id="IPR001248">
    <property type="entry name" value="Pur-cyt_permease"/>
</dbReference>
<organism evidence="7 8">
    <name type="scientific">Colletotrichum chrysophilum</name>
    <dbReference type="NCBI Taxonomy" id="1836956"/>
    <lineage>
        <taxon>Eukaryota</taxon>
        <taxon>Fungi</taxon>
        <taxon>Dikarya</taxon>
        <taxon>Ascomycota</taxon>
        <taxon>Pezizomycotina</taxon>
        <taxon>Sordariomycetes</taxon>
        <taxon>Hypocreomycetidae</taxon>
        <taxon>Glomerellales</taxon>
        <taxon>Glomerellaceae</taxon>
        <taxon>Colletotrichum</taxon>
        <taxon>Colletotrichum gloeosporioides species complex</taxon>
    </lineage>
</organism>
<dbReference type="CDD" id="cd11482">
    <property type="entry name" value="SLC-NCS1sbd_NRT1-like"/>
    <property type="match status" value="1"/>
</dbReference>
<dbReference type="GO" id="GO:0015205">
    <property type="term" value="F:nucleobase transmembrane transporter activity"/>
    <property type="evidence" value="ECO:0007669"/>
    <property type="project" value="TreeGrafter"/>
</dbReference>
<feature type="transmembrane region" description="Helical" evidence="6">
    <location>
        <begin position="246"/>
        <end position="267"/>
    </location>
</feature>
<name>A0AAD9EIP4_9PEZI</name>
<evidence type="ECO:0000256" key="2">
    <source>
        <dbReference type="ARBA" id="ARBA00008974"/>
    </source>
</evidence>
<evidence type="ECO:0000256" key="4">
    <source>
        <dbReference type="ARBA" id="ARBA00022989"/>
    </source>
</evidence>
<comment type="caution">
    <text evidence="7">The sequence shown here is derived from an EMBL/GenBank/DDBJ whole genome shotgun (WGS) entry which is preliminary data.</text>
</comment>
<keyword evidence="4 6" id="KW-1133">Transmembrane helix</keyword>
<feature type="transmembrane region" description="Helical" evidence="6">
    <location>
        <begin position="403"/>
        <end position="427"/>
    </location>
</feature>
<dbReference type="AlphaFoldDB" id="A0AAD9EIP4"/>
<accession>A0AAD9EIP4</accession>
<evidence type="ECO:0000256" key="5">
    <source>
        <dbReference type="ARBA" id="ARBA00023136"/>
    </source>
</evidence>
<feature type="transmembrane region" description="Helical" evidence="6">
    <location>
        <begin position="204"/>
        <end position="225"/>
    </location>
</feature>
<keyword evidence="3 6" id="KW-0812">Transmembrane</keyword>
<evidence type="ECO:0000256" key="3">
    <source>
        <dbReference type="ARBA" id="ARBA00022692"/>
    </source>
</evidence>
<keyword evidence="8" id="KW-1185">Reference proteome</keyword>
<dbReference type="GO" id="GO:0005886">
    <property type="term" value="C:plasma membrane"/>
    <property type="evidence" value="ECO:0007669"/>
    <property type="project" value="TreeGrafter"/>
</dbReference>
<feature type="transmembrane region" description="Helical" evidence="6">
    <location>
        <begin position="373"/>
        <end position="391"/>
    </location>
</feature>
<dbReference type="InterPro" id="IPR045225">
    <property type="entry name" value="Uracil/uridine/allantoin_perm"/>
</dbReference>
<feature type="transmembrane region" description="Helical" evidence="6">
    <location>
        <begin position="137"/>
        <end position="159"/>
    </location>
</feature>
<sequence length="655" mass="71014">MGQTARLRRAFSSRKEFKQFIQTKEHPDDGPAYFNEDLLPTPPSQRTWTALHFFAYYLTQTFSPSSYNLGATLISIGLQWWHGIVAAVIGSAILSVVVILNSRGATRYHVGFPVYVRASAGVSGAKLFIVVRASVAIIYFATQSFYGGMLTSVALRSIFGSGWDRIPNRLPASAGITSKNLLAFFIFWVIQFPVMFVHPTILRHLFVVKSVATTAGLFGVMGWAIHMNGGTLGDFDFGGKSLSGSALVWPMIQAINSVMAALCPILVNQPDVARYATKPAQATWSQATGILVSKVLVMFLSCATTSAAAGFLGKSYWNVWDLYNAILTEYWGPGARAGMFFASAGMILAIIATNAGSNSLPVGADTSGLWPRYINIVRGQVICALLAPLCVPWKIISSASSFLTFLGSYTVFLMPTCGIMIVDYWMLRRGNFHVPSLYTKYAGSPYAYLNGWNLRAIAAWVAGVAFTVHGIAGSLDPNAVNQASKNVYKLGFLLSLTMGALVYHVACLIWPPPIYPEGSESEATMGFEDMASSEGFFAGESVDTIRGVLSAVESGNPSNFFTVRLSLVIARKALQQFKIGHPDRASAVLIDPVRQLSDHGPSTFETPTSNSRISNATQKLVEAFISHLSHFPLTGSFLALPVYRRVLLSSCAHLS</sequence>
<gene>
    <name evidence="7" type="ORF">CCHR01_11135</name>
</gene>
<protein>
    <submittedName>
        <fullName evidence="7">Allantoin transport</fullName>
    </submittedName>
</protein>
<reference evidence="7" key="1">
    <citation type="submission" date="2023-01" db="EMBL/GenBank/DDBJ databases">
        <title>Colletotrichum chrysophilum M932 genome sequence.</title>
        <authorList>
            <person name="Baroncelli R."/>
        </authorList>
    </citation>
    <scope>NUCLEOTIDE SEQUENCE</scope>
    <source>
        <strain evidence="7">M932</strain>
    </source>
</reference>
<comment type="similarity">
    <text evidence="2">Belongs to the purine-cytosine permease (2.A.39) family.</text>
</comment>
<evidence type="ECO:0000313" key="7">
    <source>
        <dbReference type="EMBL" id="KAK1846241.1"/>
    </source>
</evidence>
<feature type="transmembrane region" description="Helical" evidence="6">
    <location>
        <begin position="487"/>
        <end position="511"/>
    </location>
</feature>